<evidence type="ECO:0008006" key="4">
    <source>
        <dbReference type="Google" id="ProtNLM"/>
    </source>
</evidence>
<name>A0A9D1KHQ4_9BACT</name>
<reference evidence="2" key="2">
    <citation type="journal article" date="2021" name="PeerJ">
        <title>Extensive microbial diversity within the chicken gut microbiome revealed by metagenomics and culture.</title>
        <authorList>
            <person name="Gilroy R."/>
            <person name="Ravi A."/>
            <person name="Getino M."/>
            <person name="Pursley I."/>
            <person name="Horton D.L."/>
            <person name="Alikhan N.F."/>
            <person name="Baker D."/>
            <person name="Gharbi K."/>
            <person name="Hall N."/>
            <person name="Watson M."/>
            <person name="Adriaenssens E.M."/>
            <person name="Foster-Nyarko E."/>
            <person name="Jarju S."/>
            <person name="Secka A."/>
            <person name="Antonio M."/>
            <person name="Oren A."/>
            <person name="Chaudhuri R.R."/>
            <person name="La Ragione R."/>
            <person name="Hildebrand F."/>
            <person name="Pallen M.J."/>
        </authorList>
    </citation>
    <scope>NUCLEOTIDE SEQUENCE</scope>
    <source>
        <strain evidence="2">ChiHecec2B26-709</strain>
    </source>
</reference>
<feature type="transmembrane region" description="Helical" evidence="1">
    <location>
        <begin position="23"/>
        <end position="51"/>
    </location>
</feature>
<dbReference type="EMBL" id="DVLC01000025">
    <property type="protein sequence ID" value="HIT46479.1"/>
    <property type="molecule type" value="Genomic_DNA"/>
</dbReference>
<feature type="transmembrane region" description="Helical" evidence="1">
    <location>
        <begin position="71"/>
        <end position="90"/>
    </location>
</feature>
<reference evidence="2" key="1">
    <citation type="submission" date="2020-10" db="EMBL/GenBank/DDBJ databases">
        <authorList>
            <person name="Gilroy R."/>
        </authorList>
    </citation>
    <scope>NUCLEOTIDE SEQUENCE</scope>
    <source>
        <strain evidence="2">ChiHecec2B26-709</strain>
    </source>
</reference>
<dbReference type="AlphaFoldDB" id="A0A9D1KHQ4"/>
<evidence type="ECO:0000256" key="1">
    <source>
        <dbReference type="SAM" id="Phobius"/>
    </source>
</evidence>
<evidence type="ECO:0000313" key="3">
    <source>
        <dbReference type="Proteomes" id="UP000886881"/>
    </source>
</evidence>
<keyword evidence="1" id="KW-0812">Transmembrane</keyword>
<sequence>MSAVPLPEGAAEILWRDTDINRVLTVIAVLIGIAGIRELFRLMPALAFTFSRTRATVSLEYNTSMVRTRNSAALACILPFCLVADRFGLLRPEIWSTVPAEWSVAATAGVMLAYLLLRSMCAAAIRLPRMDSLSEAAVHRAPWNYFILLTILMLATAGILPAAGADDRLTRLVLYVEAALLYLLSLVRTGQILAGSFSGLSTILYLCGLELLPTAALAACAIFL</sequence>
<gene>
    <name evidence="2" type="ORF">IAC35_01320</name>
</gene>
<proteinExistence type="predicted"/>
<feature type="transmembrane region" description="Helical" evidence="1">
    <location>
        <begin position="145"/>
        <end position="165"/>
    </location>
</feature>
<organism evidence="2 3">
    <name type="scientific">Candidatus Cryptobacteroides merdipullorum</name>
    <dbReference type="NCBI Taxonomy" id="2840771"/>
    <lineage>
        <taxon>Bacteria</taxon>
        <taxon>Pseudomonadati</taxon>
        <taxon>Bacteroidota</taxon>
        <taxon>Bacteroidia</taxon>
        <taxon>Bacteroidales</taxon>
        <taxon>Candidatus Cryptobacteroides</taxon>
    </lineage>
</organism>
<accession>A0A9D1KHQ4</accession>
<feature type="transmembrane region" description="Helical" evidence="1">
    <location>
        <begin position="203"/>
        <end position="223"/>
    </location>
</feature>
<keyword evidence="1" id="KW-1133">Transmembrane helix</keyword>
<keyword evidence="1" id="KW-0472">Membrane</keyword>
<feature type="transmembrane region" description="Helical" evidence="1">
    <location>
        <begin position="102"/>
        <end position="125"/>
    </location>
</feature>
<evidence type="ECO:0000313" key="2">
    <source>
        <dbReference type="EMBL" id="HIT46479.1"/>
    </source>
</evidence>
<dbReference type="Proteomes" id="UP000886881">
    <property type="component" value="Unassembled WGS sequence"/>
</dbReference>
<comment type="caution">
    <text evidence="2">The sequence shown here is derived from an EMBL/GenBank/DDBJ whole genome shotgun (WGS) entry which is preliminary data.</text>
</comment>
<protein>
    <recommendedName>
        <fullName evidence="4">DUF4271 domain-containing protein</fullName>
    </recommendedName>
</protein>